<evidence type="ECO:0000313" key="2">
    <source>
        <dbReference type="EMBL" id="CAA9200973.1"/>
    </source>
</evidence>
<feature type="transmembrane region" description="Helical" evidence="1">
    <location>
        <begin position="101"/>
        <end position="122"/>
    </location>
</feature>
<gene>
    <name evidence="2" type="ORF">FLACOL7796_03539</name>
</gene>
<sequence length="178" mass="20834">MAEHIALFEKIIHAFHNADRKILFCELKPEKLLFLLFIPNLRLLYFLAKLFYMLTPLYYAFFLHKPVVHLFQILRTYHNRIIQILFEPSEQGNVIFPKPKVFYLVIVLGAGFDCLPVLPDVLCVRDQIMRKKIGLPCLEECLCMGIFQKSRKKHLRGDAVETAFETVSFQDGNITNFL</sequence>
<dbReference type="Proteomes" id="UP000474567">
    <property type="component" value="Unassembled WGS sequence"/>
</dbReference>
<keyword evidence="3" id="KW-1185">Reference proteome</keyword>
<proteinExistence type="predicted"/>
<accession>A0ABN7ER16</accession>
<dbReference type="EMBL" id="CADCST010000108">
    <property type="protein sequence ID" value="CAA9200973.1"/>
    <property type="molecule type" value="Genomic_DNA"/>
</dbReference>
<keyword evidence="1" id="KW-1133">Transmembrane helix</keyword>
<keyword evidence="1" id="KW-0472">Membrane</keyword>
<comment type="caution">
    <text evidence="2">The sequence shown here is derived from an EMBL/GenBank/DDBJ whole genome shotgun (WGS) entry which is preliminary data.</text>
</comment>
<reference evidence="2 3" key="1">
    <citation type="submission" date="2020-02" db="EMBL/GenBank/DDBJ databases">
        <authorList>
            <person name="Criscuolo A."/>
        </authorList>
    </citation>
    <scope>NUCLEOTIDE SEQUENCE [LARGE SCALE GENOMIC DNA]</scope>
    <source>
        <strain evidence="2">CECT7796</strain>
    </source>
</reference>
<evidence type="ECO:0000256" key="1">
    <source>
        <dbReference type="SAM" id="Phobius"/>
    </source>
</evidence>
<keyword evidence="1" id="KW-0812">Transmembrane</keyword>
<name>A0ABN7ER16_9FLAO</name>
<feature type="transmembrane region" description="Helical" evidence="1">
    <location>
        <begin position="43"/>
        <end position="61"/>
    </location>
</feature>
<protein>
    <submittedName>
        <fullName evidence="2">Uncharacterized protein</fullName>
    </submittedName>
</protein>
<evidence type="ECO:0000313" key="3">
    <source>
        <dbReference type="Proteomes" id="UP000474567"/>
    </source>
</evidence>
<organism evidence="2 3">
    <name type="scientific">Flavobacterium collinsii</name>
    <dbReference type="NCBI Taxonomy" id="1114861"/>
    <lineage>
        <taxon>Bacteria</taxon>
        <taxon>Pseudomonadati</taxon>
        <taxon>Bacteroidota</taxon>
        <taxon>Flavobacteriia</taxon>
        <taxon>Flavobacteriales</taxon>
        <taxon>Flavobacteriaceae</taxon>
        <taxon>Flavobacterium</taxon>
    </lineage>
</organism>